<dbReference type="GO" id="GO:0005829">
    <property type="term" value="C:cytosol"/>
    <property type="evidence" value="ECO:0007669"/>
    <property type="project" value="TreeGrafter"/>
</dbReference>
<evidence type="ECO:0000313" key="5">
    <source>
        <dbReference type="Proteomes" id="UP000186777"/>
    </source>
</evidence>
<feature type="binding site" evidence="3">
    <location>
        <position position="156"/>
    </location>
    <ligand>
        <name>a divalent metal cation</name>
        <dbReference type="ChEBI" id="CHEBI:60240"/>
        <label>2</label>
    </ligand>
</feature>
<dbReference type="SUPFAM" id="SSF51556">
    <property type="entry name" value="Metallo-dependent hydrolases"/>
    <property type="match status" value="1"/>
</dbReference>
<dbReference type="GO" id="GO:0004536">
    <property type="term" value="F:DNA nuclease activity"/>
    <property type="evidence" value="ECO:0007669"/>
    <property type="project" value="InterPro"/>
</dbReference>
<organism evidence="4 5">
    <name type="scientific">Phascolarctobacterium succinatutens</name>
    <dbReference type="NCBI Taxonomy" id="626940"/>
    <lineage>
        <taxon>Bacteria</taxon>
        <taxon>Bacillati</taxon>
        <taxon>Bacillota</taxon>
        <taxon>Negativicutes</taxon>
        <taxon>Acidaminococcales</taxon>
        <taxon>Acidaminococcaceae</taxon>
        <taxon>Phascolarctobacterium</taxon>
    </lineage>
</organism>
<dbReference type="Pfam" id="PF01026">
    <property type="entry name" value="TatD_DNase"/>
    <property type="match status" value="1"/>
</dbReference>
<gene>
    <name evidence="4" type="ORF">BHW43_01455</name>
</gene>
<name>A0A1Q6RB20_9FIRM</name>
<evidence type="ECO:0000256" key="2">
    <source>
        <dbReference type="ARBA" id="ARBA00022801"/>
    </source>
</evidence>
<dbReference type="InterPro" id="IPR015991">
    <property type="entry name" value="TatD/YcfH-like"/>
</dbReference>
<proteinExistence type="predicted"/>
<dbReference type="CDD" id="cd01310">
    <property type="entry name" value="TatD_DNAse"/>
    <property type="match status" value="1"/>
</dbReference>
<dbReference type="NCBIfam" id="TIGR00010">
    <property type="entry name" value="YchF/TatD family DNA exonuclease"/>
    <property type="match status" value="1"/>
</dbReference>
<protein>
    <submittedName>
        <fullName evidence="4">Hydrolase TatD</fullName>
    </submittedName>
</protein>
<dbReference type="PANTHER" id="PTHR46124:SF2">
    <property type="entry name" value="D-AMINOACYL-TRNA DEACYLASE"/>
    <property type="match status" value="1"/>
</dbReference>
<dbReference type="Gene3D" id="3.20.20.140">
    <property type="entry name" value="Metal-dependent hydrolases"/>
    <property type="match status" value="1"/>
</dbReference>
<dbReference type="Proteomes" id="UP000186777">
    <property type="component" value="Unassembled WGS sequence"/>
</dbReference>
<dbReference type="InterPro" id="IPR001130">
    <property type="entry name" value="TatD-like"/>
</dbReference>
<feature type="binding site" evidence="3">
    <location>
        <position position="12"/>
    </location>
    <ligand>
        <name>a divalent metal cation</name>
        <dbReference type="ChEBI" id="CHEBI:60240"/>
        <label>1</label>
    </ligand>
</feature>
<reference evidence="4 5" key="1">
    <citation type="journal article" date="2016" name="Nat. Biotechnol.">
        <title>Measurement of bacterial replication rates in microbial communities.</title>
        <authorList>
            <person name="Brown C.T."/>
            <person name="Olm M.R."/>
            <person name="Thomas B.C."/>
            <person name="Banfield J.F."/>
        </authorList>
    </citation>
    <scope>NUCLEOTIDE SEQUENCE [LARGE SCALE GENOMIC DNA]</scope>
    <source>
        <strain evidence="4">46_33</strain>
    </source>
</reference>
<dbReference type="RefSeq" id="WP_303679224.1">
    <property type="nucleotide sequence ID" value="NZ_DBEZXK010000165.1"/>
</dbReference>
<feature type="binding site" evidence="3">
    <location>
        <position position="95"/>
    </location>
    <ligand>
        <name>a divalent metal cation</name>
        <dbReference type="ChEBI" id="CHEBI:60240"/>
        <label>1</label>
    </ligand>
</feature>
<dbReference type="PANTHER" id="PTHR46124">
    <property type="entry name" value="D-AMINOACYL-TRNA DEACYLASE"/>
    <property type="match status" value="1"/>
</dbReference>
<dbReference type="PIRSF" id="PIRSF005902">
    <property type="entry name" value="DNase_TatD"/>
    <property type="match status" value="1"/>
</dbReference>
<dbReference type="InterPro" id="IPR032466">
    <property type="entry name" value="Metal_Hydrolase"/>
</dbReference>
<dbReference type="FunFam" id="3.20.20.140:FF:000005">
    <property type="entry name" value="TatD family hydrolase"/>
    <property type="match status" value="1"/>
</dbReference>
<dbReference type="GO" id="GO:0016788">
    <property type="term" value="F:hydrolase activity, acting on ester bonds"/>
    <property type="evidence" value="ECO:0007669"/>
    <property type="project" value="InterPro"/>
</dbReference>
<feature type="binding site" evidence="3">
    <location>
        <position position="10"/>
    </location>
    <ligand>
        <name>a divalent metal cation</name>
        <dbReference type="ChEBI" id="CHEBI:60240"/>
        <label>1</label>
    </ligand>
</feature>
<dbReference type="GO" id="GO:0046872">
    <property type="term" value="F:metal ion binding"/>
    <property type="evidence" value="ECO:0007669"/>
    <property type="project" value="UniProtKB-KW"/>
</dbReference>
<evidence type="ECO:0000256" key="1">
    <source>
        <dbReference type="ARBA" id="ARBA00022723"/>
    </source>
</evidence>
<feature type="binding site" evidence="3">
    <location>
        <position position="132"/>
    </location>
    <ligand>
        <name>a divalent metal cation</name>
        <dbReference type="ChEBI" id="CHEBI:60240"/>
        <label>2</label>
    </ligand>
</feature>
<dbReference type="AlphaFoldDB" id="A0A1Q6RB20"/>
<keyword evidence="2 4" id="KW-0378">Hydrolase</keyword>
<keyword evidence="1 3" id="KW-0479">Metal-binding</keyword>
<evidence type="ECO:0000313" key="4">
    <source>
        <dbReference type="EMBL" id="OLA39577.1"/>
    </source>
</evidence>
<accession>A0A1Q6RB20</accession>
<comment type="caution">
    <text evidence="4">The sequence shown here is derived from an EMBL/GenBank/DDBJ whole genome shotgun (WGS) entry which is preliminary data.</text>
</comment>
<dbReference type="STRING" id="626940.BHW43_01455"/>
<evidence type="ECO:0000256" key="3">
    <source>
        <dbReference type="PIRSR" id="PIRSR005902-1"/>
    </source>
</evidence>
<feature type="binding site" evidence="3">
    <location>
        <position position="206"/>
    </location>
    <ligand>
        <name>a divalent metal cation</name>
        <dbReference type="ChEBI" id="CHEBI:60240"/>
        <label>1</label>
    </ligand>
</feature>
<dbReference type="EMBL" id="MNTG01000001">
    <property type="protein sequence ID" value="OLA39577.1"/>
    <property type="molecule type" value="Genomic_DNA"/>
</dbReference>
<sequence length="259" mass="29448">MSRTGLWDSHAHLDDEAFNEDREQLIAQLEQDMDGIVNPGCDAASSAVAVELAEKYPFIYAAVGWHPENLKGIPADYLQQLAEWAQHPKVVAIGEIGLDYYWKENEPKEVQKRIFLEQIDLAKQFDLPVIIHDRDAHGDMLELFQKEVHGVQAVFHCFSGSLEMAKELAKRGYYFGFGGTSTYKNAQKVREVMQYIPKELLLFETDSPYLTPVPFRGKRNNPGYTEYTARNAAEVLGMDFEELAAIATANTKRLFKKIK</sequence>